<gene>
    <name evidence="2" type="ORF">GTO91_03820</name>
</gene>
<dbReference type="NCBIfam" id="TIGR00277">
    <property type="entry name" value="HDIG"/>
    <property type="match status" value="1"/>
</dbReference>
<dbReference type="RefSeq" id="WP_161255123.1">
    <property type="nucleotide sequence ID" value="NZ_WXEY01000003.1"/>
</dbReference>
<dbReference type="PROSITE" id="PS51832">
    <property type="entry name" value="HD_GYP"/>
    <property type="match status" value="1"/>
</dbReference>
<proteinExistence type="predicted"/>
<dbReference type="AlphaFoldDB" id="A0A845KZY8"/>
<dbReference type="EMBL" id="WXEY01000003">
    <property type="protein sequence ID" value="MZP28836.1"/>
    <property type="molecule type" value="Genomic_DNA"/>
</dbReference>
<accession>A0A845KZY8</accession>
<dbReference type="InterPro" id="IPR037522">
    <property type="entry name" value="HD_GYP_dom"/>
</dbReference>
<dbReference type="PANTHER" id="PTHR43155:SF2">
    <property type="entry name" value="CYCLIC DI-GMP PHOSPHODIESTERASE PA4108"/>
    <property type="match status" value="1"/>
</dbReference>
<evidence type="ECO:0000259" key="1">
    <source>
        <dbReference type="PROSITE" id="PS51832"/>
    </source>
</evidence>
<dbReference type="OrthoDB" id="9804747at2"/>
<protein>
    <submittedName>
        <fullName evidence="2">HD domain-containing protein</fullName>
    </submittedName>
</protein>
<dbReference type="CDD" id="cd00077">
    <property type="entry name" value="HDc"/>
    <property type="match status" value="1"/>
</dbReference>
<dbReference type="Gene3D" id="1.10.3210.10">
    <property type="entry name" value="Hypothetical protein af1432"/>
    <property type="match status" value="1"/>
</dbReference>
<dbReference type="Proteomes" id="UP000463470">
    <property type="component" value="Unassembled WGS sequence"/>
</dbReference>
<evidence type="ECO:0000313" key="2">
    <source>
        <dbReference type="EMBL" id="MZP28836.1"/>
    </source>
</evidence>
<organism evidence="2 3">
    <name type="scientific">Heliomicrobium undosum</name>
    <dbReference type="NCBI Taxonomy" id="121734"/>
    <lineage>
        <taxon>Bacteria</taxon>
        <taxon>Bacillati</taxon>
        <taxon>Bacillota</taxon>
        <taxon>Clostridia</taxon>
        <taxon>Eubacteriales</taxon>
        <taxon>Heliobacteriaceae</taxon>
        <taxon>Heliomicrobium</taxon>
    </lineage>
</organism>
<dbReference type="InterPro" id="IPR003607">
    <property type="entry name" value="HD/PDEase_dom"/>
</dbReference>
<dbReference type="Pfam" id="PF13487">
    <property type="entry name" value="HD_5"/>
    <property type="match status" value="1"/>
</dbReference>
<comment type="caution">
    <text evidence="2">The sequence shown here is derived from an EMBL/GenBank/DDBJ whole genome shotgun (WGS) entry which is preliminary data.</text>
</comment>
<evidence type="ECO:0000313" key="3">
    <source>
        <dbReference type="Proteomes" id="UP000463470"/>
    </source>
</evidence>
<reference evidence="2 3" key="1">
    <citation type="submission" date="2020-01" db="EMBL/GenBank/DDBJ databases">
        <title>Whole-genome sequence of Heliobacterium undosum DSM 13378.</title>
        <authorList>
            <person name="Kyndt J.A."/>
            <person name="Meyer T.E."/>
        </authorList>
    </citation>
    <scope>NUCLEOTIDE SEQUENCE [LARGE SCALE GENOMIC DNA]</scope>
    <source>
        <strain evidence="2 3">DSM 13378</strain>
    </source>
</reference>
<dbReference type="InterPro" id="IPR006675">
    <property type="entry name" value="HDIG_dom"/>
</dbReference>
<dbReference type="SMART" id="SM00471">
    <property type="entry name" value="HDc"/>
    <property type="match status" value="1"/>
</dbReference>
<feature type="domain" description="HD-GYP" evidence="1">
    <location>
        <begin position="106"/>
        <end position="302"/>
    </location>
</feature>
<keyword evidence="3" id="KW-1185">Reference proteome</keyword>
<sequence>MAPRFLSVAQLQTGMVLAGDIIVSHSGLLLCSKGEVVGGPMIDKLRSWGIEYAAVEHNYDMRREETLEQVECLRQKVHDLFQAIVFRRSPELTGLTDAVEEMVISLDRLDLHFFRQALAQLKRKDGYTFVHCLEVGLGALLISRQLGCRREDMVHHCLGATLHDIGKLSLPRAILTNPGKLTEEEFDIVKHHPAIGIKVLKAAGMHHPLVLNAVAEHHERQDGLGYPYGRSCDQITLAGQITAVADVFFALLSDRPYRKAWCPLRTFEYIHSQKGIQFSHETADALIDSLSPLYLTGMRVLLSDGSSGTVEKVDPRLPHRPSVRLENHVVDLRNCPEIAVISA</sequence>
<dbReference type="SUPFAM" id="SSF109604">
    <property type="entry name" value="HD-domain/PDEase-like"/>
    <property type="match status" value="1"/>
</dbReference>
<dbReference type="PANTHER" id="PTHR43155">
    <property type="entry name" value="CYCLIC DI-GMP PHOSPHODIESTERASE PA4108-RELATED"/>
    <property type="match status" value="1"/>
</dbReference>
<name>A0A845KZY8_9FIRM</name>